<accession>A0A0D7A632</accession>
<dbReference type="Proteomes" id="UP000054144">
    <property type="component" value="Unassembled WGS sequence"/>
</dbReference>
<proteinExistence type="predicted"/>
<dbReference type="CDD" id="cd07724">
    <property type="entry name" value="POD-like_MBL-fold"/>
    <property type="match status" value="1"/>
</dbReference>
<dbReference type="PANTHER" id="PTHR43084">
    <property type="entry name" value="PERSULFIDE DIOXYGENASE ETHE1"/>
    <property type="match status" value="1"/>
</dbReference>
<dbReference type="GO" id="GO:0046872">
    <property type="term" value="F:metal ion binding"/>
    <property type="evidence" value="ECO:0007669"/>
    <property type="project" value="UniProtKB-KW"/>
</dbReference>
<dbReference type="OrthoDB" id="449487at2759"/>
<dbReference type="InterPro" id="IPR001279">
    <property type="entry name" value="Metallo-B-lactamas"/>
</dbReference>
<dbReference type="InterPro" id="IPR051682">
    <property type="entry name" value="Mito_Persulfide_Diox"/>
</dbReference>
<dbReference type="GO" id="GO:0070813">
    <property type="term" value="P:hydrogen sulfide metabolic process"/>
    <property type="evidence" value="ECO:0007669"/>
    <property type="project" value="TreeGrafter"/>
</dbReference>
<dbReference type="EMBL" id="KN882043">
    <property type="protein sequence ID" value="KIY46205.1"/>
    <property type="molecule type" value="Genomic_DNA"/>
</dbReference>
<feature type="domain" description="Metallo-beta-lactamase" evidence="2">
    <location>
        <begin position="36"/>
        <end position="226"/>
    </location>
</feature>
<dbReference type="GO" id="GO:0006749">
    <property type="term" value="P:glutathione metabolic process"/>
    <property type="evidence" value="ECO:0007669"/>
    <property type="project" value="InterPro"/>
</dbReference>
<sequence length="313" mass="34205">MFGLLNSIAATKPSSVHGDGTPGTPLIHSFWEPDTSTWQYLVVDPSTKQAVLIDPVLDFDPPSGTLSTRTADGILSFIENNTVNVTRILETHAHADHLTASQYFKSKLPGNVPVCIGKRIKDVQATFAPVYGFGPEAFEDTFDIYLQDDEVFNVGDLTVRVLHLPGHTPDHLGYVIDKAVFTGDSIFLPDVGSARADFPGGNAVTLFSSISKLMALPEDYKTFVGHDYAPGTRVEECVCTVAEQRRSNKHSKVGTSEESFVEFRTGRDNVLKVPRLLHPSLQVNIRAGKLPEPDSHTGRIHLKIPLRGAVEST</sequence>
<dbReference type="SUPFAM" id="SSF56281">
    <property type="entry name" value="Metallo-hydrolase/oxidoreductase"/>
    <property type="match status" value="1"/>
</dbReference>
<keyword evidence="1" id="KW-0479">Metal-binding</keyword>
<dbReference type="Pfam" id="PF00753">
    <property type="entry name" value="Lactamase_B"/>
    <property type="match status" value="1"/>
</dbReference>
<dbReference type="InterPro" id="IPR044528">
    <property type="entry name" value="POD-like_MBL-fold"/>
</dbReference>
<evidence type="ECO:0000313" key="3">
    <source>
        <dbReference type="EMBL" id="KIY46205.1"/>
    </source>
</evidence>
<dbReference type="InterPro" id="IPR036866">
    <property type="entry name" value="RibonucZ/Hydroxyglut_hydro"/>
</dbReference>
<evidence type="ECO:0000259" key="2">
    <source>
        <dbReference type="SMART" id="SM00849"/>
    </source>
</evidence>
<keyword evidence="4" id="KW-1185">Reference proteome</keyword>
<name>A0A0D7A632_9AGAR</name>
<dbReference type="PANTHER" id="PTHR43084:SF1">
    <property type="entry name" value="PERSULFIDE DIOXYGENASE ETHE1, MITOCHONDRIAL"/>
    <property type="match status" value="1"/>
</dbReference>
<keyword evidence="3" id="KW-0378">Hydrolase</keyword>
<evidence type="ECO:0000313" key="4">
    <source>
        <dbReference type="Proteomes" id="UP000054144"/>
    </source>
</evidence>
<dbReference type="GO" id="GO:0050313">
    <property type="term" value="F:sulfur dioxygenase activity"/>
    <property type="evidence" value="ECO:0007669"/>
    <property type="project" value="InterPro"/>
</dbReference>
<dbReference type="SMART" id="SM00849">
    <property type="entry name" value="Lactamase_B"/>
    <property type="match status" value="1"/>
</dbReference>
<dbReference type="Gene3D" id="3.60.15.10">
    <property type="entry name" value="Ribonuclease Z/Hydroxyacylglutathione hydrolase-like"/>
    <property type="match status" value="1"/>
</dbReference>
<dbReference type="GO" id="GO:0016787">
    <property type="term" value="F:hydrolase activity"/>
    <property type="evidence" value="ECO:0007669"/>
    <property type="project" value="UniProtKB-KW"/>
</dbReference>
<dbReference type="AlphaFoldDB" id="A0A0D7A632"/>
<evidence type="ECO:0000256" key="1">
    <source>
        <dbReference type="ARBA" id="ARBA00022723"/>
    </source>
</evidence>
<reference evidence="3 4" key="1">
    <citation type="journal article" date="2015" name="Fungal Genet. Biol.">
        <title>Evolution of novel wood decay mechanisms in Agaricales revealed by the genome sequences of Fistulina hepatica and Cylindrobasidium torrendii.</title>
        <authorList>
            <person name="Floudas D."/>
            <person name="Held B.W."/>
            <person name="Riley R."/>
            <person name="Nagy L.G."/>
            <person name="Koehler G."/>
            <person name="Ransdell A.S."/>
            <person name="Younus H."/>
            <person name="Chow J."/>
            <person name="Chiniquy J."/>
            <person name="Lipzen A."/>
            <person name="Tritt A."/>
            <person name="Sun H."/>
            <person name="Haridas S."/>
            <person name="LaButti K."/>
            <person name="Ohm R.A."/>
            <person name="Kues U."/>
            <person name="Blanchette R.A."/>
            <person name="Grigoriev I.V."/>
            <person name="Minto R.E."/>
            <person name="Hibbett D.S."/>
        </authorList>
    </citation>
    <scope>NUCLEOTIDE SEQUENCE [LARGE SCALE GENOMIC DNA]</scope>
    <source>
        <strain evidence="3 4">ATCC 64428</strain>
    </source>
</reference>
<organism evidence="3 4">
    <name type="scientific">Fistulina hepatica ATCC 64428</name>
    <dbReference type="NCBI Taxonomy" id="1128425"/>
    <lineage>
        <taxon>Eukaryota</taxon>
        <taxon>Fungi</taxon>
        <taxon>Dikarya</taxon>
        <taxon>Basidiomycota</taxon>
        <taxon>Agaricomycotina</taxon>
        <taxon>Agaricomycetes</taxon>
        <taxon>Agaricomycetidae</taxon>
        <taxon>Agaricales</taxon>
        <taxon>Fistulinaceae</taxon>
        <taxon>Fistulina</taxon>
    </lineage>
</organism>
<protein>
    <submittedName>
        <fullName evidence="3">Metallo-hydrolase/oxidoreductase</fullName>
    </submittedName>
</protein>
<gene>
    <name evidence="3" type="ORF">FISHEDRAFT_66627</name>
</gene>